<feature type="transmembrane region" description="Helical" evidence="7">
    <location>
        <begin position="299"/>
        <end position="318"/>
    </location>
</feature>
<dbReference type="EMBL" id="AZHW01000187">
    <property type="protein sequence ID" value="ETX01947.1"/>
    <property type="molecule type" value="Genomic_DNA"/>
</dbReference>
<dbReference type="InterPro" id="IPR010290">
    <property type="entry name" value="TM_effector"/>
</dbReference>
<accession>W4LX42</accession>
<reference evidence="8 9" key="1">
    <citation type="journal article" date="2014" name="Nature">
        <title>An environmental bacterial taxon with a large and distinct metabolic repertoire.</title>
        <authorList>
            <person name="Wilson M.C."/>
            <person name="Mori T."/>
            <person name="Ruckert C."/>
            <person name="Uria A.R."/>
            <person name="Helf M.J."/>
            <person name="Takada K."/>
            <person name="Gernert C."/>
            <person name="Steffens U.A."/>
            <person name="Heycke N."/>
            <person name="Schmitt S."/>
            <person name="Rinke C."/>
            <person name="Helfrich E.J."/>
            <person name="Brachmann A.O."/>
            <person name="Gurgui C."/>
            <person name="Wakimoto T."/>
            <person name="Kracht M."/>
            <person name="Crusemann M."/>
            <person name="Hentschel U."/>
            <person name="Abe I."/>
            <person name="Matsunaga S."/>
            <person name="Kalinowski J."/>
            <person name="Takeyama H."/>
            <person name="Piel J."/>
        </authorList>
    </citation>
    <scope>NUCLEOTIDE SEQUENCE [LARGE SCALE GENOMIC DNA]</scope>
    <source>
        <strain evidence="9">TSY1</strain>
    </source>
</reference>
<name>W4LX42_ENTF1</name>
<keyword evidence="4 7" id="KW-0812">Transmembrane</keyword>
<evidence type="ECO:0008006" key="10">
    <source>
        <dbReference type="Google" id="ProtNLM"/>
    </source>
</evidence>
<organism evidence="8 9">
    <name type="scientific">Entotheonella factor</name>
    <dbReference type="NCBI Taxonomy" id="1429438"/>
    <lineage>
        <taxon>Bacteria</taxon>
        <taxon>Pseudomonadati</taxon>
        <taxon>Nitrospinota/Tectimicrobiota group</taxon>
        <taxon>Candidatus Tectimicrobiota</taxon>
        <taxon>Candidatus Entotheonellia</taxon>
        <taxon>Candidatus Entotheonellales</taxon>
        <taxon>Candidatus Entotheonellaceae</taxon>
        <taxon>Candidatus Entotheonella</taxon>
    </lineage>
</organism>
<feature type="transmembrane region" description="Helical" evidence="7">
    <location>
        <begin position="269"/>
        <end position="287"/>
    </location>
</feature>
<feature type="transmembrane region" description="Helical" evidence="7">
    <location>
        <begin position="233"/>
        <end position="257"/>
    </location>
</feature>
<gene>
    <name evidence="8" type="ORF">ETSY1_05435</name>
</gene>
<dbReference type="SUPFAM" id="SSF103473">
    <property type="entry name" value="MFS general substrate transporter"/>
    <property type="match status" value="1"/>
</dbReference>
<sequence>MMPDATAGSPDEHRIKSGHAAFAHADFRYYWLARILGALAIDMKITAVGWQVYTMTGRPFDLGLVGLVQIVPFFLLFPLAGIAADRLPRKRVLAVCICVQAVCAITFCSLTVTGVITFPFMLLILTVFGTARAFQNPTQQAIVPGLVPSSAFSNALAWNAMANQAARIAGPGIAGVMIMAGEAWVYGAVGVLLLVASILTFRIRAQTHITIHTPLSFGSVFAGFQFIWHRPSLLGAISLDLFAVLLGGATALLPIYAKDILQVGPWGFGLLRGAHMLGACSGALYFTQRPIQRHAGYKLLAGVGIFGFSIVIFGLSTWCRDT</sequence>
<dbReference type="CDD" id="cd06173">
    <property type="entry name" value="MFS_MefA_like"/>
    <property type="match status" value="1"/>
</dbReference>
<feature type="transmembrane region" description="Helical" evidence="7">
    <location>
        <begin position="31"/>
        <end position="50"/>
    </location>
</feature>
<evidence type="ECO:0000256" key="2">
    <source>
        <dbReference type="ARBA" id="ARBA00022448"/>
    </source>
</evidence>
<feature type="transmembrane region" description="Helical" evidence="7">
    <location>
        <begin position="141"/>
        <end position="162"/>
    </location>
</feature>
<feature type="transmembrane region" description="Helical" evidence="7">
    <location>
        <begin position="62"/>
        <end position="80"/>
    </location>
</feature>
<feature type="transmembrane region" description="Helical" evidence="7">
    <location>
        <begin position="183"/>
        <end position="203"/>
    </location>
</feature>
<dbReference type="Proteomes" id="UP000019141">
    <property type="component" value="Unassembled WGS sequence"/>
</dbReference>
<comment type="caution">
    <text evidence="8">The sequence shown here is derived from an EMBL/GenBank/DDBJ whole genome shotgun (WGS) entry which is preliminary data.</text>
</comment>
<evidence type="ECO:0000256" key="3">
    <source>
        <dbReference type="ARBA" id="ARBA00022475"/>
    </source>
</evidence>
<dbReference type="InterPro" id="IPR036259">
    <property type="entry name" value="MFS_trans_sf"/>
</dbReference>
<dbReference type="GO" id="GO:0005886">
    <property type="term" value="C:plasma membrane"/>
    <property type="evidence" value="ECO:0007669"/>
    <property type="project" value="UniProtKB-SubCell"/>
</dbReference>
<keyword evidence="3" id="KW-1003">Cell membrane</keyword>
<feature type="non-terminal residue" evidence="8">
    <location>
        <position position="322"/>
    </location>
</feature>
<protein>
    <recommendedName>
        <fullName evidence="10">Major facilitator superfamily (MFS) profile domain-containing protein</fullName>
    </recommendedName>
</protein>
<evidence type="ECO:0000256" key="7">
    <source>
        <dbReference type="SAM" id="Phobius"/>
    </source>
</evidence>
<dbReference type="Pfam" id="PF05977">
    <property type="entry name" value="MFS_3"/>
    <property type="match status" value="1"/>
</dbReference>
<comment type="subcellular location">
    <subcellularLocation>
        <location evidence="1">Cell membrane</location>
        <topology evidence="1">Multi-pass membrane protein</topology>
    </subcellularLocation>
</comment>
<evidence type="ECO:0000256" key="5">
    <source>
        <dbReference type="ARBA" id="ARBA00022989"/>
    </source>
</evidence>
<keyword evidence="9" id="KW-1185">Reference proteome</keyword>
<dbReference type="AlphaFoldDB" id="W4LX42"/>
<feature type="transmembrane region" description="Helical" evidence="7">
    <location>
        <begin position="209"/>
        <end position="228"/>
    </location>
</feature>
<dbReference type="HOGENOM" id="CLU_034180_11_0_7"/>
<feature type="transmembrane region" description="Helical" evidence="7">
    <location>
        <begin position="92"/>
        <end position="121"/>
    </location>
</feature>
<proteinExistence type="predicted"/>
<evidence type="ECO:0000313" key="9">
    <source>
        <dbReference type="Proteomes" id="UP000019141"/>
    </source>
</evidence>
<keyword evidence="6 7" id="KW-0472">Membrane</keyword>
<keyword evidence="2" id="KW-0813">Transport</keyword>
<keyword evidence="5 7" id="KW-1133">Transmembrane helix</keyword>
<evidence type="ECO:0000256" key="4">
    <source>
        <dbReference type="ARBA" id="ARBA00022692"/>
    </source>
</evidence>
<evidence type="ECO:0000256" key="1">
    <source>
        <dbReference type="ARBA" id="ARBA00004651"/>
    </source>
</evidence>
<dbReference type="PANTHER" id="PTHR23513:SF9">
    <property type="entry name" value="ENTEROBACTIN EXPORTER ENTS"/>
    <property type="match status" value="1"/>
</dbReference>
<dbReference type="Gene3D" id="1.20.1250.20">
    <property type="entry name" value="MFS general substrate transporter like domains"/>
    <property type="match status" value="1"/>
</dbReference>
<evidence type="ECO:0000313" key="8">
    <source>
        <dbReference type="EMBL" id="ETX01947.1"/>
    </source>
</evidence>
<evidence type="ECO:0000256" key="6">
    <source>
        <dbReference type="ARBA" id="ARBA00023136"/>
    </source>
</evidence>
<dbReference type="PANTHER" id="PTHR23513">
    <property type="entry name" value="INTEGRAL MEMBRANE EFFLUX PROTEIN-RELATED"/>
    <property type="match status" value="1"/>
</dbReference>